<feature type="compositionally biased region" description="Low complexity" evidence="1">
    <location>
        <begin position="148"/>
        <end position="170"/>
    </location>
</feature>
<dbReference type="AlphaFoldDB" id="A0AAJ6QTS4"/>
<keyword evidence="3" id="KW-1185">Reference proteome</keyword>
<dbReference type="GO" id="GO:0051087">
    <property type="term" value="F:protein-folding chaperone binding"/>
    <property type="evidence" value="ECO:0007669"/>
    <property type="project" value="InterPro"/>
</dbReference>
<feature type="region of interest" description="Disordered" evidence="1">
    <location>
        <begin position="38"/>
        <end position="75"/>
    </location>
</feature>
<dbReference type="InterPro" id="IPR036533">
    <property type="entry name" value="BAG_dom_sf"/>
</dbReference>
<feature type="compositionally biased region" description="Basic and acidic residues" evidence="1">
    <location>
        <begin position="242"/>
        <end position="252"/>
    </location>
</feature>
<feature type="compositionally biased region" description="Polar residues" evidence="1">
    <location>
        <begin position="526"/>
        <end position="559"/>
    </location>
</feature>
<feature type="domain" description="BAG" evidence="2">
    <location>
        <begin position="310"/>
        <end position="386"/>
    </location>
</feature>
<feature type="compositionally biased region" description="Low complexity" evidence="1">
    <location>
        <begin position="111"/>
        <end position="121"/>
    </location>
</feature>
<evidence type="ECO:0000259" key="2">
    <source>
        <dbReference type="PROSITE" id="PS51035"/>
    </source>
</evidence>
<dbReference type="InterPro" id="IPR003103">
    <property type="entry name" value="BAG_domain"/>
</dbReference>
<feature type="region of interest" description="Disordered" evidence="1">
    <location>
        <begin position="89"/>
        <end position="267"/>
    </location>
</feature>
<feature type="compositionally biased region" description="Basic and acidic residues" evidence="1">
    <location>
        <begin position="483"/>
        <end position="521"/>
    </location>
</feature>
<gene>
    <name evidence="4" type="primary">LOC100904040</name>
</gene>
<dbReference type="Proteomes" id="UP000694867">
    <property type="component" value="Unplaced"/>
</dbReference>
<organism evidence="3 4">
    <name type="scientific">Galendromus occidentalis</name>
    <name type="common">western predatory mite</name>
    <dbReference type="NCBI Taxonomy" id="34638"/>
    <lineage>
        <taxon>Eukaryota</taxon>
        <taxon>Metazoa</taxon>
        <taxon>Ecdysozoa</taxon>
        <taxon>Arthropoda</taxon>
        <taxon>Chelicerata</taxon>
        <taxon>Arachnida</taxon>
        <taxon>Acari</taxon>
        <taxon>Parasitiformes</taxon>
        <taxon>Mesostigmata</taxon>
        <taxon>Gamasina</taxon>
        <taxon>Phytoseioidea</taxon>
        <taxon>Phytoseiidae</taxon>
        <taxon>Typhlodrominae</taxon>
        <taxon>Galendromus</taxon>
    </lineage>
</organism>
<feature type="compositionally biased region" description="Polar residues" evidence="1">
    <location>
        <begin position="420"/>
        <end position="429"/>
    </location>
</feature>
<accession>A0AAJ6QTS4</accession>
<feature type="compositionally biased region" description="Polar residues" evidence="1">
    <location>
        <begin position="194"/>
        <end position="215"/>
    </location>
</feature>
<dbReference type="KEGG" id="goe:100904040"/>
<feature type="compositionally biased region" description="Polar residues" evidence="1">
    <location>
        <begin position="455"/>
        <end position="464"/>
    </location>
</feature>
<dbReference type="GeneID" id="100904040"/>
<dbReference type="SMART" id="SM00264">
    <property type="entry name" value="BAG"/>
    <property type="match status" value="1"/>
</dbReference>
<dbReference type="Gene3D" id="1.20.58.120">
    <property type="entry name" value="BAG domain"/>
    <property type="match status" value="1"/>
</dbReference>
<proteinExistence type="predicted"/>
<name>A0AAJ6QTS4_9ACAR</name>
<feature type="region of interest" description="Disordered" evidence="1">
    <location>
        <begin position="279"/>
        <end position="307"/>
    </location>
</feature>
<feature type="compositionally biased region" description="Pro residues" evidence="1">
    <location>
        <begin position="290"/>
        <end position="302"/>
    </location>
</feature>
<protein>
    <submittedName>
        <fullName evidence="4">BAG domain-containing protein Samui</fullName>
    </submittedName>
</protein>
<dbReference type="PROSITE" id="PS51035">
    <property type="entry name" value="BAG"/>
    <property type="match status" value="1"/>
</dbReference>
<dbReference type="SUPFAM" id="SSF63491">
    <property type="entry name" value="BAG domain"/>
    <property type="match status" value="1"/>
</dbReference>
<evidence type="ECO:0000313" key="4">
    <source>
        <dbReference type="RefSeq" id="XP_003743652.2"/>
    </source>
</evidence>
<reference evidence="4" key="1">
    <citation type="submission" date="2025-08" db="UniProtKB">
        <authorList>
            <consortium name="RefSeq"/>
        </authorList>
    </citation>
    <scope>IDENTIFICATION</scope>
</reference>
<dbReference type="RefSeq" id="XP_003743652.2">
    <property type="nucleotide sequence ID" value="XM_003743604.2"/>
</dbReference>
<sequence>MSFNRRPFQFSPDFGTERCSDVIRDAFEDFEEPFDTMFSEGLPRWDTPPEFQRFQQQTGSGHDFPDGSPFNRPVNSIFSDRFRNAFGEIPVKVSHQRTGSGDASDTESRASGSSDGSTGTGRVPKVHHIPIHVESRPQKKQTSPENVPASEQGAAPQQEQPQQQAHQQSPPRRDSPEQGFYRASTPQGREGSPLDSSRFSTMPQLRPRTFSNMMQNRGRGRVSIPVQVERSDSSPNIGNERQAQRKSPERGPEPGMGTFPRAKNQETPLKWAQNLFRPKASQEPEQNEPAPQPHPQPVPPPQKTQLSPQERIDKVLADLKLLIDEVHRFQGSDSKSKEYRYLDEMLTRLMLSLDDVITDGNECLRTARKAAVKEVQRVIDQLEKKVRANAAEIQNRPECEKSPEPEDRGVAVSDVDLQKTPTEASTSAPEGQLPAQEVPNEARNQADCADIADQIQENQPNSQTPTPPKRDKSPVKKRQPSPSKDKRSPSPKKDSSQQRDKSPTKRDLDKRDKSPQKKKTPESGGVSVTVNGVLLPNTQAEPASPEPVTSSASITLEKK</sequence>
<feature type="region of interest" description="Disordered" evidence="1">
    <location>
        <begin position="420"/>
        <end position="559"/>
    </location>
</feature>
<evidence type="ECO:0000313" key="3">
    <source>
        <dbReference type="Proteomes" id="UP000694867"/>
    </source>
</evidence>
<dbReference type="Pfam" id="PF02179">
    <property type="entry name" value="BAG"/>
    <property type="match status" value="1"/>
</dbReference>
<evidence type="ECO:0000256" key="1">
    <source>
        <dbReference type="SAM" id="MobiDB-lite"/>
    </source>
</evidence>